<proteinExistence type="predicted"/>
<dbReference type="Pfam" id="PF13524">
    <property type="entry name" value="Glyco_trans_1_2"/>
    <property type="match status" value="1"/>
</dbReference>
<protein>
    <recommendedName>
        <fullName evidence="1">Spore protein YkvP/CgeB glycosyl transferase-like domain-containing protein</fullName>
    </recommendedName>
</protein>
<comment type="caution">
    <text evidence="2">The sequence shown here is derived from an EMBL/GenBank/DDBJ whole genome shotgun (WGS) entry which is preliminary data.</text>
</comment>
<sequence length="417" mass="46053">MRDFLRNLRDAALTLAGSADSGARFRTLQRRIHPETLRSHDAILDWAAERARNADDTAQPTNDPITIEGAHLLRDTLAQFSGCLSGTRLRVLVHVPPATLSPAGHSAYSNLARSLDVLGVPTRIQGWDDTPDAIADFRPTVLVTADHAAYLDRIHWPTVDTCAREHPVLVGLTAAPEGQADAPLAARIERAKRIGASFLYAWHAPQALEQPQYDALRETGLPLVSVEFGANVLAYHPEPGIARDIDFALLASSNRSKWERYVTWLAPILRGHVGFVDGPGWRHARRCLMTDAPQAAQRHVYARARVGLNLHIESQLAAPTELNERTYILAACGVPQLVDAPALLHSRFDPNTLYVATSPAEYEAMFNRILKRPEEARERALNAMRNVFARHTTLHRALDFARALESLRAVGPNGGRK</sequence>
<dbReference type="RefSeq" id="WP_167942272.1">
    <property type="nucleotide sequence ID" value="NZ_JAATJA010000004.1"/>
</dbReference>
<dbReference type="EMBL" id="JAATJA010000004">
    <property type="protein sequence ID" value="NJB69181.1"/>
    <property type="molecule type" value="Genomic_DNA"/>
</dbReference>
<reference evidence="2 3" key="1">
    <citation type="submission" date="2020-03" db="EMBL/GenBank/DDBJ databases">
        <title>Genomic Encyclopedia of Type Strains, Phase IV (KMG-IV): sequencing the most valuable type-strain genomes for metagenomic binning, comparative biology and taxonomic classification.</title>
        <authorList>
            <person name="Goeker M."/>
        </authorList>
    </citation>
    <scope>NUCLEOTIDE SEQUENCE [LARGE SCALE GENOMIC DNA]</scope>
    <source>
        <strain evidence="2 3">DSM 24233</strain>
    </source>
</reference>
<evidence type="ECO:0000259" key="1">
    <source>
        <dbReference type="Pfam" id="PF13524"/>
    </source>
</evidence>
<gene>
    <name evidence="2" type="ORF">GGQ74_002878</name>
</gene>
<keyword evidence="3" id="KW-1185">Reference proteome</keyword>
<feature type="domain" description="Spore protein YkvP/CgeB glycosyl transferase-like" evidence="1">
    <location>
        <begin position="276"/>
        <end position="399"/>
    </location>
</feature>
<accession>A0A846QM49</accession>
<evidence type="ECO:0000313" key="3">
    <source>
        <dbReference type="Proteomes" id="UP000580856"/>
    </source>
</evidence>
<organism evidence="2 3">
    <name type="scientific">Desulfobaculum xiamenense</name>
    <dbReference type="NCBI Taxonomy" id="995050"/>
    <lineage>
        <taxon>Bacteria</taxon>
        <taxon>Pseudomonadati</taxon>
        <taxon>Thermodesulfobacteriota</taxon>
        <taxon>Desulfovibrionia</taxon>
        <taxon>Desulfovibrionales</taxon>
        <taxon>Desulfovibrionaceae</taxon>
        <taxon>Desulfobaculum</taxon>
    </lineage>
</organism>
<dbReference type="AlphaFoldDB" id="A0A846QM49"/>
<evidence type="ECO:0000313" key="2">
    <source>
        <dbReference type="EMBL" id="NJB69181.1"/>
    </source>
</evidence>
<dbReference type="InterPro" id="IPR055259">
    <property type="entry name" value="YkvP/CgeB_Glyco_trans-like"/>
</dbReference>
<dbReference type="Proteomes" id="UP000580856">
    <property type="component" value="Unassembled WGS sequence"/>
</dbReference>
<name>A0A846QM49_9BACT</name>